<feature type="chain" id="PRO_5047364193" description="Placenta-expressed transcript 1 protein" evidence="9">
    <location>
        <begin position="20"/>
        <end position="184"/>
    </location>
</feature>
<proteinExistence type="predicted"/>
<dbReference type="PANTHER" id="PTHR22527">
    <property type="entry name" value="PLACENTA-EXPRESSED TRANSCRIPT 1 PROTEIN"/>
    <property type="match status" value="1"/>
</dbReference>
<comment type="function">
    <text evidence="8">Modulates leading keratinocyte migration and cellular adhesion to matrix proteins during a wound-healing response and promotes wound repair. May play a role during trichilemmal differentiation of the hair follicle.</text>
</comment>
<evidence type="ECO:0000313" key="10">
    <source>
        <dbReference type="EMBL" id="KAJ7427433.1"/>
    </source>
</evidence>
<dbReference type="Proteomes" id="UP001145742">
    <property type="component" value="Unassembled WGS sequence"/>
</dbReference>
<dbReference type="InterPro" id="IPR026184">
    <property type="entry name" value="PLET1"/>
</dbReference>
<reference evidence="10" key="1">
    <citation type="submission" date="2019-10" db="EMBL/GenBank/DDBJ databases">
        <authorList>
            <person name="Soares A.E.R."/>
            <person name="Aleixo A."/>
            <person name="Schneider P."/>
            <person name="Miyaki C.Y."/>
            <person name="Schneider M.P."/>
            <person name="Mello C."/>
            <person name="Vasconcelos A.T.R."/>
        </authorList>
    </citation>
    <scope>NUCLEOTIDE SEQUENCE</scope>
    <source>
        <tissue evidence="10">Muscle</tissue>
    </source>
</reference>
<evidence type="ECO:0000256" key="4">
    <source>
        <dbReference type="ARBA" id="ARBA00022729"/>
    </source>
</evidence>
<keyword evidence="5" id="KW-0221">Differentiation</keyword>
<protein>
    <recommendedName>
        <fullName evidence="2">Placenta-expressed transcript 1 protein</fullName>
    </recommendedName>
</protein>
<accession>A0ABQ9DSJ5</accession>
<name>A0ABQ9DSJ5_9PASS</name>
<keyword evidence="6" id="KW-0472">Membrane</keyword>
<keyword evidence="4 9" id="KW-0732">Signal</keyword>
<dbReference type="PANTHER" id="PTHR22527:SF2">
    <property type="entry name" value="PLACENTA-EXPRESSED TRANSCRIPT 1 PROTEIN"/>
    <property type="match status" value="1"/>
</dbReference>
<evidence type="ECO:0000256" key="1">
    <source>
        <dbReference type="ARBA" id="ARBA00004221"/>
    </source>
</evidence>
<evidence type="ECO:0000256" key="7">
    <source>
        <dbReference type="ARBA" id="ARBA00023180"/>
    </source>
</evidence>
<gene>
    <name evidence="10" type="ORF">WISP_07395</name>
</gene>
<keyword evidence="7" id="KW-0325">Glycoprotein</keyword>
<sequence>MAAFLFLAQLLFLGPLVVAADTETCQQLRNATKGNFSVQVIPRMYQANTTYQVTIQNGTNTTANESRALYVLQVLSPWNEPLGQWAEGVSTANCSSVDTAILNSTQSAANWTSPGTDVSSVVIRVYIIFPEEPAEFRDLTLSRAPRPTSPPSTTRNSVPTVQGSSLFLAVLQLPLLLATSTLLS</sequence>
<keyword evidence="11" id="KW-1185">Reference proteome</keyword>
<dbReference type="EMBL" id="WHWB01031955">
    <property type="protein sequence ID" value="KAJ7427433.1"/>
    <property type="molecule type" value="Genomic_DNA"/>
</dbReference>
<evidence type="ECO:0000256" key="2">
    <source>
        <dbReference type="ARBA" id="ARBA00014036"/>
    </source>
</evidence>
<evidence type="ECO:0000256" key="3">
    <source>
        <dbReference type="ARBA" id="ARBA00022475"/>
    </source>
</evidence>
<evidence type="ECO:0000256" key="5">
    <source>
        <dbReference type="ARBA" id="ARBA00022782"/>
    </source>
</evidence>
<evidence type="ECO:0000313" key="11">
    <source>
        <dbReference type="Proteomes" id="UP001145742"/>
    </source>
</evidence>
<organism evidence="10 11">
    <name type="scientific">Willisornis vidua</name>
    <name type="common">Xingu scale-backed antbird</name>
    <dbReference type="NCBI Taxonomy" id="1566151"/>
    <lineage>
        <taxon>Eukaryota</taxon>
        <taxon>Metazoa</taxon>
        <taxon>Chordata</taxon>
        <taxon>Craniata</taxon>
        <taxon>Vertebrata</taxon>
        <taxon>Euteleostomi</taxon>
        <taxon>Archelosauria</taxon>
        <taxon>Archosauria</taxon>
        <taxon>Dinosauria</taxon>
        <taxon>Saurischia</taxon>
        <taxon>Theropoda</taxon>
        <taxon>Coelurosauria</taxon>
        <taxon>Aves</taxon>
        <taxon>Neognathae</taxon>
        <taxon>Neoaves</taxon>
        <taxon>Telluraves</taxon>
        <taxon>Australaves</taxon>
        <taxon>Passeriformes</taxon>
        <taxon>Thamnophilidae</taxon>
        <taxon>Willisornis</taxon>
    </lineage>
</organism>
<evidence type="ECO:0000256" key="8">
    <source>
        <dbReference type="ARBA" id="ARBA00024756"/>
    </source>
</evidence>
<evidence type="ECO:0000256" key="6">
    <source>
        <dbReference type="ARBA" id="ARBA00023136"/>
    </source>
</evidence>
<comment type="caution">
    <text evidence="10">The sequence shown here is derived from an EMBL/GenBank/DDBJ whole genome shotgun (WGS) entry which is preliminary data.</text>
</comment>
<evidence type="ECO:0000256" key="9">
    <source>
        <dbReference type="SAM" id="SignalP"/>
    </source>
</evidence>
<comment type="subcellular location">
    <subcellularLocation>
        <location evidence="1">Apical cell membrane</location>
    </subcellularLocation>
</comment>
<feature type="signal peptide" evidence="9">
    <location>
        <begin position="1"/>
        <end position="19"/>
    </location>
</feature>
<keyword evidence="3" id="KW-1003">Cell membrane</keyword>